<name>A0ABP4S1Q5_9ACTN</name>
<proteinExistence type="predicted"/>
<dbReference type="Proteomes" id="UP001499851">
    <property type="component" value="Unassembled WGS sequence"/>
</dbReference>
<evidence type="ECO:0000256" key="1">
    <source>
        <dbReference type="SAM" id="MobiDB-lite"/>
    </source>
</evidence>
<protein>
    <submittedName>
        <fullName evidence="2">Uncharacterized protein</fullName>
    </submittedName>
</protein>
<accession>A0ABP4S1Q5</accession>
<organism evidence="2 3">
    <name type="scientific">Glycomyces endophyticus</name>
    <dbReference type="NCBI Taxonomy" id="480996"/>
    <lineage>
        <taxon>Bacteria</taxon>
        <taxon>Bacillati</taxon>
        <taxon>Actinomycetota</taxon>
        <taxon>Actinomycetes</taxon>
        <taxon>Glycomycetales</taxon>
        <taxon>Glycomycetaceae</taxon>
        <taxon>Glycomyces</taxon>
    </lineage>
</organism>
<evidence type="ECO:0000313" key="3">
    <source>
        <dbReference type="Proteomes" id="UP001499851"/>
    </source>
</evidence>
<comment type="caution">
    <text evidence="2">The sequence shown here is derived from an EMBL/GenBank/DDBJ whole genome shotgun (WGS) entry which is preliminary data.</text>
</comment>
<dbReference type="EMBL" id="BAAAQF010000004">
    <property type="protein sequence ID" value="GAA1666010.1"/>
    <property type="molecule type" value="Genomic_DNA"/>
</dbReference>
<sequence>MWHTRGVYAPVTTPPPGVTVEVTVESFGYPRGPVLAMPARCGERSSERSSGLRSVAGPVPASGMGPSAAGRPQLTGVRRAARGPLDEDPAARREPNRPLKGGAPP</sequence>
<keyword evidence="3" id="KW-1185">Reference proteome</keyword>
<gene>
    <name evidence="2" type="ORF">GCM10009830_09570</name>
</gene>
<reference evidence="3" key="1">
    <citation type="journal article" date="2019" name="Int. J. Syst. Evol. Microbiol.">
        <title>The Global Catalogue of Microorganisms (GCM) 10K type strain sequencing project: providing services to taxonomists for standard genome sequencing and annotation.</title>
        <authorList>
            <consortium name="The Broad Institute Genomics Platform"/>
            <consortium name="The Broad Institute Genome Sequencing Center for Infectious Disease"/>
            <person name="Wu L."/>
            <person name="Ma J."/>
        </authorList>
    </citation>
    <scope>NUCLEOTIDE SEQUENCE [LARGE SCALE GENOMIC DNA]</scope>
    <source>
        <strain evidence="3">JCM 16001</strain>
    </source>
</reference>
<evidence type="ECO:0000313" key="2">
    <source>
        <dbReference type="EMBL" id="GAA1666010.1"/>
    </source>
</evidence>
<feature type="region of interest" description="Disordered" evidence="1">
    <location>
        <begin position="41"/>
        <end position="105"/>
    </location>
</feature>